<keyword evidence="2" id="KW-0413">Isomerase</keyword>
<proteinExistence type="inferred from homology"/>
<dbReference type="InParanoid" id="A0A0V0R0P9"/>
<evidence type="ECO:0000313" key="3">
    <source>
        <dbReference type="EMBL" id="KRX07933.1"/>
    </source>
</evidence>
<evidence type="ECO:0000256" key="1">
    <source>
        <dbReference type="ARBA" id="ARBA00010219"/>
    </source>
</evidence>
<evidence type="ECO:0000313" key="4">
    <source>
        <dbReference type="Proteomes" id="UP000054937"/>
    </source>
</evidence>
<sequence length="181" mass="20381">MGKVELECQQIPARIKKFKENQYIINERISFINYELQTEETFQITLVNTSNPHCIIQVDNIQNTNVQRIGKLIQSNTEIFPEGINVGFYQVNSRSEITYRVYERGCGETEACGSGACATVVAGNLCNVLDNSVWVHLDGGDLLIDFEKKSQIVHMQGPATKVYTGVMDVPQKFFADINLNL</sequence>
<name>A0A0V0R0P9_PSEPJ</name>
<dbReference type="GO" id="GO:0008837">
    <property type="term" value="F:diaminopimelate epimerase activity"/>
    <property type="evidence" value="ECO:0007669"/>
    <property type="project" value="InterPro"/>
</dbReference>
<keyword evidence="4" id="KW-1185">Reference proteome</keyword>
<dbReference type="InterPro" id="IPR001653">
    <property type="entry name" value="DAP_epimerase_DapF"/>
</dbReference>
<dbReference type="EMBL" id="LDAU01000078">
    <property type="protein sequence ID" value="KRX07933.1"/>
    <property type="molecule type" value="Genomic_DNA"/>
</dbReference>
<dbReference type="OrthoDB" id="4768at2759"/>
<evidence type="ECO:0000256" key="2">
    <source>
        <dbReference type="ARBA" id="ARBA00023235"/>
    </source>
</evidence>
<dbReference type="GO" id="GO:0005829">
    <property type="term" value="C:cytosol"/>
    <property type="evidence" value="ECO:0007669"/>
    <property type="project" value="TreeGrafter"/>
</dbReference>
<comment type="similarity">
    <text evidence="1">Belongs to the diaminopimelate epimerase family.</text>
</comment>
<organism evidence="3 4">
    <name type="scientific">Pseudocohnilembus persalinus</name>
    <name type="common">Ciliate</name>
    <dbReference type="NCBI Taxonomy" id="266149"/>
    <lineage>
        <taxon>Eukaryota</taxon>
        <taxon>Sar</taxon>
        <taxon>Alveolata</taxon>
        <taxon>Ciliophora</taxon>
        <taxon>Intramacronucleata</taxon>
        <taxon>Oligohymenophorea</taxon>
        <taxon>Scuticociliatia</taxon>
        <taxon>Philasterida</taxon>
        <taxon>Pseudocohnilembidae</taxon>
        <taxon>Pseudocohnilembus</taxon>
    </lineage>
</organism>
<dbReference type="Pfam" id="PF01678">
    <property type="entry name" value="DAP_epimerase"/>
    <property type="match status" value="1"/>
</dbReference>
<comment type="caution">
    <text evidence="3">The sequence shown here is derived from an EMBL/GenBank/DDBJ whole genome shotgun (WGS) entry which is preliminary data.</text>
</comment>
<dbReference type="Gene3D" id="3.10.310.10">
    <property type="entry name" value="Diaminopimelate Epimerase, Chain A, domain 1"/>
    <property type="match status" value="1"/>
</dbReference>
<dbReference type="NCBIfam" id="TIGR00652">
    <property type="entry name" value="DapF"/>
    <property type="match status" value="1"/>
</dbReference>
<dbReference type="AlphaFoldDB" id="A0A0V0R0P9"/>
<accession>A0A0V0R0P9</accession>
<dbReference type="PANTHER" id="PTHR31689:SF0">
    <property type="entry name" value="DIAMINOPIMELATE EPIMERASE"/>
    <property type="match status" value="1"/>
</dbReference>
<dbReference type="PANTHER" id="PTHR31689">
    <property type="entry name" value="DIAMINOPIMELATE EPIMERASE, CHLOROPLASTIC"/>
    <property type="match status" value="1"/>
</dbReference>
<dbReference type="GO" id="GO:0009089">
    <property type="term" value="P:lysine biosynthetic process via diaminopimelate"/>
    <property type="evidence" value="ECO:0007669"/>
    <property type="project" value="InterPro"/>
</dbReference>
<dbReference type="Proteomes" id="UP000054937">
    <property type="component" value="Unassembled WGS sequence"/>
</dbReference>
<reference evidence="3 4" key="1">
    <citation type="journal article" date="2015" name="Sci. Rep.">
        <title>Genome of the facultative scuticociliatosis pathogen Pseudocohnilembus persalinus provides insight into its virulence through horizontal gene transfer.</title>
        <authorList>
            <person name="Xiong J."/>
            <person name="Wang G."/>
            <person name="Cheng J."/>
            <person name="Tian M."/>
            <person name="Pan X."/>
            <person name="Warren A."/>
            <person name="Jiang C."/>
            <person name="Yuan D."/>
            <person name="Miao W."/>
        </authorList>
    </citation>
    <scope>NUCLEOTIDE SEQUENCE [LARGE SCALE GENOMIC DNA]</scope>
    <source>
        <strain evidence="3">36N120E</strain>
    </source>
</reference>
<gene>
    <name evidence="3" type="ORF">PPERSA_10321</name>
</gene>
<dbReference type="SUPFAM" id="SSF54506">
    <property type="entry name" value="Diaminopimelate epimerase-like"/>
    <property type="match status" value="1"/>
</dbReference>
<evidence type="ECO:0008006" key="5">
    <source>
        <dbReference type="Google" id="ProtNLM"/>
    </source>
</evidence>
<protein>
    <recommendedName>
        <fullName evidence="5">Diaminopimelate epimerase</fullName>
    </recommendedName>
</protein>